<dbReference type="Proteomes" id="UP001304071">
    <property type="component" value="Chromosome 2"/>
</dbReference>
<proteinExistence type="predicted"/>
<dbReference type="EMBL" id="CP138204">
    <property type="protein sequence ID" value="WPC76065.1"/>
    <property type="molecule type" value="Genomic_DNA"/>
</dbReference>
<reference evidence="4 5" key="1">
    <citation type="submission" date="2023-11" db="EMBL/GenBank/DDBJ databases">
        <title>Plant-associative lifestyle of Vibrio porteresiae and its evolutionary dynamics.</title>
        <authorList>
            <person name="Rameshkumar N."/>
            <person name="Kirti K."/>
        </authorList>
    </citation>
    <scope>NUCLEOTIDE SEQUENCE [LARGE SCALE GENOMIC DNA]</scope>
    <source>
        <strain evidence="4 5">MSSRF30</strain>
    </source>
</reference>
<feature type="domain" description="Outer membrane protein beta-barrel" evidence="3">
    <location>
        <begin position="7"/>
        <end position="156"/>
    </location>
</feature>
<feature type="signal peptide" evidence="2">
    <location>
        <begin position="1"/>
        <end position="19"/>
    </location>
</feature>
<sequence length="162" mass="17407">MKKLLVTTLALLASSPALADSWIYGGVSVGSSEYEEQNSISHSFFVGTGIMPWVGLEGGYSDFGKFDLGGGKVWGESVYGAIKPNLNFGPLQLYAKLGVNSWVLEGDDDTTIADDDGLDPMWSVGADYTFLGPIALGVEYSNYSFGDKDVRSVNLTATIYMF</sequence>
<dbReference type="RefSeq" id="WP_261896456.1">
    <property type="nucleotide sequence ID" value="NZ_AP024896.1"/>
</dbReference>
<dbReference type="Gene3D" id="2.40.160.20">
    <property type="match status" value="1"/>
</dbReference>
<organism evidence="4 5">
    <name type="scientific">Vibrio porteresiae DSM 19223</name>
    <dbReference type="NCBI Taxonomy" id="1123496"/>
    <lineage>
        <taxon>Bacteria</taxon>
        <taxon>Pseudomonadati</taxon>
        <taxon>Pseudomonadota</taxon>
        <taxon>Gammaproteobacteria</taxon>
        <taxon>Vibrionales</taxon>
        <taxon>Vibrionaceae</taxon>
        <taxon>Vibrio</taxon>
    </lineage>
</organism>
<evidence type="ECO:0000256" key="2">
    <source>
        <dbReference type="SAM" id="SignalP"/>
    </source>
</evidence>
<dbReference type="InterPro" id="IPR027385">
    <property type="entry name" value="Beta-barrel_OMP"/>
</dbReference>
<name>A0ABZ0QJT9_9VIBR</name>
<dbReference type="SUPFAM" id="SSF56925">
    <property type="entry name" value="OMPA-like"/>
    <property type="match status" value="1"/>
</dbReference>
<dbReference type="InterPro" id="IPR011250">
    <property type="entry name" value="OMP/PagP_B-barrel"/>
</dbReference>
<accession>A0ABZ0QJT9</accession>
<evidence type="ECO:0000259" key="3">
    <source>
        <dbReference type="Pfam" id="PF13505"/>
    </source>
</evidence>
<evidence type="ECO:0000313" key="5">
    <source>
        <dbReference type="Proteomes" id="UP001304071"/>
    </source>
</evidence>
<evidence type="ECO:0000313" key="4">
    <source>
        <dbReference type="EMBL" id="WPC76065.1"/>
    </source>
</evidence>
<dbReference type="Pfam" id="PF13505">
    <property type="entry name" value="OMP_b-brl"/>
    <property type="match status" value="1"/>
</dbReference>
<keyword evidence="1 2" id="KW-0732">Signal</keyword>
<feature type="chain" id="PRO_5046056027" evidence="2">
    <location>
        <begin position="20"/>
        <end position="162"/>
    </location>
</feature>
<gene>
    <name evidence="4" type="ORF">R8Z52_24450</name>
</gene>
<evidence type="ECO:0000256" key="1">
    <source>
        <dbReference type="ARBA" id="ARBA00022729"/>
    </source>
</evidence>
<protein>
    <submittedName>
        <fullName evidence="4">Porin family protein</fullName>
    </submittedName>
</protein>
<keyword evidence="5" id="KW-1185">Reference proteome</keyword>